<organism evidence="2 3">
    <name type="scientific">Roseovarius nanhaiticus</name>
    <dbReference type="NCBI Taxonomy" id="573024"/>
    <lineage>
        <taxon>Bacteria</taxon>
        <taxon>Pseudomonadati</taxon>
        <taxon>Pseudomonadota</taxon>
        <taxon>Alphaproteobacteria</taxon>
        <taxon>Rhodobacterales</taxon>
        <taxon>Roseobacteraceae</taxon>
        <taxon>Roseovarius</taxon>
    </lineage>
</organism>
<evidence type="ECO:0000313" key="3">
    <source>
        <dbReference type="Proteomes" id="UP000186019"/>
    </source>
</evidence>
<evidence type="ECO:0008006" key="4">
    <source>
        <dbReference type="Google" id="ProtNLM"/>
    </source>
</evidence>
<evidence type="ECO:0000256" key="1">
    <source>
        <dbReference type="SAM" id="Phobius"/>
    </source>
</evidence>
<dbReference type="Proteomes" id="UP000186019">
    <property type="component" value="Unassembled WGS sequence"/>
</dbReference>
<evidence type="ECO:0000313" key="2">
    <source>
        <dbReference type="EMBL" id="SIS07124.1"/>
    </source>
</evidence>
<dbReference type="STRING" id="573024.SAMN05216208_0504"/>
<protein>
    <recommendedName>
        <fullName evidence="4">Cytochrome c family protein</fullName>
    </recommendedName>
</protein>
<keyword evidence="1" id="KW-0472">Membrane</keyword>
<name>A0A1N7G3P8_9RHOB</name>
<accession>A0A1N7G3P8</accession>
<gene>
    <name evidence="2" type="ORF">SAMN05421666_1632</name>
</gene>
<dbReference type="EMBL" id="FTNV01000001">
    <property type="protein sequence ID" value="SIS07124.1"/>
    <property type="molecule type" value="Genomic_DNA"/>
</dbReference>
<reference evidence="2 3" key="1">
    <citation type="submission" date="2017-01" db="EMBL/GenBank/DDBJ databases">
        <authorList>
            <person name="Mah S.A."/>
            <person name="Swanson W.J."/>
            <person name="Moy G.W."/>
            <person name="Vacquier V.D."/>
        </authorList>
    </citation>
    <scope>NUCLEOTIDE SEQUENCE [LARGE SCALE GENOMIC DNA]</scope>
    <source>
        <strain evidence="2 3">DSM 29590</strain>
    </source>
</reference>
<dbReference type="AlphaFoldDB" id="A0A1N7G3P8"/>
<keyword evidence="3" id="KW-1185">Reference proteome</keyword>
<feature type="transmembrane region" description="Helical" evidence="1">
    <location>
        <begin position="21"/>
        <end position="41"/>
    </location>
</feature>
<proteinExistence type="predicted"/>
<sequence length="449" mass="47800">MRTSDKPRTAPGPEGGSTGRRALVAAAVVAAVGVAGIYAYASSSNRDQTLSLSGVYPVDVRGASNGGDRALGERSEYDVFSWLNFIALNSPVDGGVLGASGDNRTLWSTWMEDFQVLVSDGQTPAPWGTPLTPPQACTTLNAGDGITRTFAHTSKMDGVVGLFDQAQAGPLIDQNGSYVRYEIAINEPMYNYIRDNRLYTQEGLDAFGQIDFPSSSLDTGEIGAIMIKAAWKVLGAGDDPSRFHVSRAYVLNQQANTCAVEALGLVGFHISAKTESAPQWIWSTFEHVDNAPDAGAATASAHYSFFDPDCTALRPRSDCAANALPPTPWNPALPNQIPVQVERGTPIDAATAAINKKFQGLLQEVNASSVWANYMLVGTQYPQSPNDPTDPQGRPFPQFLANSTIETFLQGSVPPVSSSCIACHNRATATAGAKPADFTYILSRVTAKE</sequence>
<keyword evidence="1" id="KW-1133">Transmembrane helix</keyword>
<keyword evidence="1" id="KW-0812">Transmembrane</keyword>